<dbReference type="InterPro" id="IPR003661">
    <property type="entry name" value="HisK_dim/P_dom"/>
</dbReference>
<dbReference type="PROSITE" id="PS50112">
    <property type="entry name" value="PAS"/>
    <property type="match status" value="2"/>
</dbReference>
<dbReference type="InterPro" id="IPR005467">
    <property type="entry name" value="His_kinase_dom"/>
</dbReference>
<dbReference type="SUPFAM" id="SSF55874">
    <property type="entry name" value="ATPase domain of HSP90 chaperone/DNA topoisomerase II/histidine kinase"/>
    <property type="match status" value="1"/>
</dbReference>
<dbReference type="InterPro" id="IPR004358">
    <property type="entry name" value="Sig_transdc_His_kin-like_C"/>
</dbReference>
<dbReference type="NCBIfam" id="TIGR00229">
    <property type="entry name" value="sensory_box"/>
    <property type="match status" value="1"/>
</dbReference>
<dbReference type="InterPro" id="IPR036097">
    <property type="entry name" value="HisK_dim/P_sf"/>
</dbReference>
<dbReference type="SMART" id="SM00086">
    <property type="entry name" value="PAC"/>
    <property type="match status" value="2"/>
</dbReference>
<dbReference type="SUPFAM" id="SSF55781">
    <property type="entry name" value="GAF domain-like"/>
    <property type="match status" value="1"/>
</dbReference>
<dbReference type="SUPFAM" id="SSF47384">
    <property type="entry name" value="Homodimeric domain of signal transducing histidine kinase"/>
    <property type="match status" value="1"/>
</dbReference>
<dbReference type="AlphaFoldDB" id="A0A7J5ABU6"/>
<evidence type="ECO:0000256" key="2">
    <source>
        <dbReference type="ARBA" id="ARBA00012438"/>
    </source>
</evidence>
<dbReference type="CDD" id="cd00130">
    <property type="entry name" value="PAS"/>
    <property type="match status" value="2"/>
</dbReference>
<dbReference type="OrthoDB" id="9811889at2"/>
<dbReference type="Pfam" id="PF13426">
    <property type="entry name" value="PAS_9"/>
    <property type="match status" value="3"/>
</dbReference>
<reference evidence="9 10" key="1">
    <citation type="submission" date="2019-09" db="EMBL/GenBank/DDBJ databases">
        <title>Flavobacterium sp. nov., isolated from glacier ice.</title>
        <authorList>
            <person name="Liu Q."/>
        </authorList>
    </citation>
    <scope>NUCLEOTIDE SEQUENCE [LARGE SCALE GENOMIC DNA]</scope>
    <source>
        <strain evidence="9 10">NBRC 112527</strain>
    </source>
</reference>
<dbReference type="InterPro" id="IPR029016">
    <property type="entry name" value="GAF-like_dom_sf"/>
</dbReference>
<dbReference type="Pfam" id="PF02518">
    <property type="entry name" value="HATPase_c"/>
    <property type="match status" value="1"/>
</dbReference>
<dbReference type="InterPro" id="IPR003594">
    <property type="entry name" value="HATPase_dom"/>
</dbReference>
<dbReference type="CDD" id="cd00082">
    <property type="entry name" value="HisKA"/>
    <property type="match status" value="1"/>
</dbReference>
<feature type="domain" description="PAC" evidence="8">
    <location>
        <begin position="375"/>
        <end position="426"/>
    </location>
</feature>
<dbReference type="Pfam" id="PF00512">
    <property type="entry name" value="HisKA"/>
    <property type="match status" value="1"/>
</dbReference>
<dbReference type="InterPro" id="IPR000700">
    <property type="entry name" value="PAS-assoc_C"/>
</dbReference>
<dbReference type="InterPro" id="IPR001610">
    <property type="entry name" value="PAC"/>
</dbReference>
<keyword evidence="4" id="KW-0808">Transferase</keyword>
<keyword evidence="5" id="KW-0418">Kinase</keyword>
<dbReference type="InterPro" id="IPR035965">
    <property type="entry name" value="PAS-like_dom_sf"/>
</dbReference>
<dbReference type="InterPro" id="IPR003018">
    <property type="entry name" value="GAF"/>
</dbReference>
<accession>A0A7J5ABU6</accession>
<name>A0A7J5ABU6_9FLAO</name>
<proteinExistence type="predicted"/>
<evidence type="ECO:0000259" key="6">
    <source>
        <dbReference type="PROSITE" id="PS50109"/>
    </source>
</evidence>
<evidence type="ECO:0000256" key="1">
    <source>
        <dbReference type="ARBA" id="ARBA00000085"/>
    </source>
</evidence>
<keyword evidence="10" id="KW-1185">Reference proteome</keyword>
<dbReference type="EMBL" id="WAEM01000006">
    <property type="protein sequence ID" value="KAB1155051.1"/>
    <property type="molecule type" value="Genomic_DNA"/>
</dbReference>
<dbReference type="GO" id="GO:0000155">
    <property type="term" value="F:phosphorelay sensor kinase activity"/>
    <property type="evidence" value="ECO:0007669"/>
    <property type="project" value="InterPro"/>
</dbReference>
<protein>
    <recommendedName>
        <fullName evidence="2">histidine kinase</fullName>
        <ecNumber evidence="2">2.7.13.3</ecNumber>
    </recommendedName>
</protein>
<dbReference type="PROSITE" id="PS50113">
    <property type="entry name" value="PAC"/>
    <property type="match status" value="1"/>
</dbReference>
<evidence type="ECO:0000256" key="4">
    <source>
        <dbReference type="ARBA" id="ARBA00022679"/>
    </source>
</evidence>
<dbReference type="SMART" id="SM00091">
    <property type="entry name" value="PAS"/>
    <property type="match status" value="2"/>
</dbReference>
<evidence type="ECO:0000313" key="10">
    <source>
        <dbReference type="Proteomes" id="UP000490922"/>
    </source>
</evidence>
<dbReference type="Gene3D" id="3.30.565.10">
    <property type="entry name" value="Histidine kinase-like ATPase, C-terminal domain"/>
    <property type="match status" value="1"/>
</dbReference>
<evidence type="ECO:0000256" key="3">
    <source>
        <dbReference type="ARBA" id="ARBA00022553"/>
    </source>
</evidence>
<sequence>MSSNSKFKNRFDSLLEGVQILDFKWKYIYVNNALVKISSYSKKELIGKTLMEKYPNIEQTNLFKVLNRCMINRIGERIDNDFIFPNGTVGNFELSIQPIPEGILILSINRSEQQKTFEKLLKIKDLYAFISQINEKILRLNDRSALFSNSCHIAVEFGKFKTAWIGLFDQDNKTISMIQHYGLPEEITHLFKNLNIEVNSPHDQILKTESYFICNDIYNESELLKWVPFAKKYGIHSAIILPFRKSGKIIGTLNLYSEKIEFSDNEEIALFIEVATDISFAIDLFEKAKKHKETEELVLKNERLFRALIEKSTDVKTLSDQNGKLIYASSSITKVLGYKLEEFLDISIFNLVHPDELDCFLEKRKEIESVSGKYFDFEQRFLHKNGNWIWCEGTVTNMIEEKNVNAFVGNFRDITEKKKAEKDLLKSENFSRNILNSLSSHIAVINHSGTIIAVNEAWNRFALVNGETTLENTSIGSNYLDVCKKSTIEGDEIAPKVLIGLQKVMTKKKDVFYLEYPCHMDTKEEIWFALLAVPFDGEEDLVVIAHQDISQRKINEDELIKNNEILSKTNLELDRFVYSVSHDLRSPLTSILGLLGFIEEESKEEDTLEHTSMIRNSVNRLDEYIKNILIYSRNNRMELDIKKIPVQKIIEEIFKEFKNIKSSEKISYEVNIKELVPFYSDKQSLNTILENLISNAIKFQNTEQPNKFIKITGTIDKEYLHLLIADNRIGIAKQHHNKIFDMFFRLSGKVDGTGIGLYIVKEIIKKLKGTIEVSSKQRIGTSFSIILKNLKP</sequence>
<dbReference type="Proteomes" id="UP000490922">
    <property type="component" value="Unassembled WGS sequence"/>
</dbReference>
<feature type="domain" description="Histidine kinase" evidence="6">
    <location>
        <begin position="579"/>
        <end position="791"/>
    </location>
</feature>
<dbReference type="PANTHER" id="PTHR43304:SF1">
    <property type="entry name" value="PAC DOMAIN-CONTAINING PROTEIN"/>
    <property type="match status" value="1"/>
</dbReference>
<gene>
    <name evidence="9" type="ORF">F6464_11560</name>
</gene>
<dbReference type="EC" id="2.7.13.3" evidence="2"/>
<evidence type="ECO:0000256" key="5">
    <source>
        <dbReference type="ARBA" id="ARBA00022777"/>
    </source>
</evidence>
<dbReference type="RefSeq" id="WP_151108007.1">
    <property type="nucleotide sequence ID" value="NZ_WAEM01000006.1"/>
</dbReference>
<dbReference type="PROSITE" id="PS50109">
    <property type="entry name" value="HIS_KIN"/>
    <property type="match status" value="1"/>
</dbReference>
<dbReference type="SMART" id="SM00387">
    <property type="entry name" value="HATPase_c"/>
    <property type="match status" value="1"/>
</dbReference>
<dbReference type="PANTHER" id="PTHR43304">
    <property type="entry name" value="PHYTOCHROME-LIKE PROTEIN CPH1"/>
    <property type="match status" value="1"/>
</dbReference>
<dbReference type="InterPro" id="IPR000014">
    <property type="entry name" value="PAS"/>
</dbReference>
<feature type="domain" description="PAS" evidence="7">
    <location>
        <begin position="3"/>
        <end position="73"/>
    </location>
</feature>
<comment type="catalytic activity">
    <reaction evidence="1">
        <text>ATP + protein L-histidine = ADP + protein N-phospho-L-histidine.</text>
        <dbReference type="EC" id="2.7.13.3"/>
    </reaction>
</comment>
<dbReference type="Gene3D" id="3.30.450.40">
    <property type="match status" value="1"/>
</dbReference>
<comment type="caution">
    <text evidence="9">The sequence shown here is derived from an EMBL/GenBank/DDBJ whole genome shotgun (WGS) entry which is preliminary data.</text>
</comment>
<dbReference type="SUPFAM" id="SSF55785">
    <property type="entry name" value="PYP-like sensor domain (PAS domain)"/>
    <property type="match status" value="3"/>
</dbReference>
<organism evidence="9 10">
    <name type="scientific">Flavobacterium luteum</name>
    <dbReference type="NCBI Taxonomy" id="2026654"/>
    <lineage>
        <taxon>Bacteria</taxon>
        <taxon>Pseudomonadati</taxon>
        <taxon>Bacteroidota</taxon>
        <taxon>Flavobacteriia</taxon>
        <taxon>Flavobacteriales</taxon>
        <taxon>Flavobacteriaceae</taxon>
        <taxon>Flavobacterium</taxon>
    </lineage>
</organism>
<feature type="domain" description="PAS" evidence="7">
    <location>
        <begin position="301"/>
        <end position="356"/>
    </location>
</feature>
<dbReference type="PRINTS" id="PR00344">
    <property type="entry name" value="BCTRLSENSOR"/>
</dbReference>
<keyword evidence="3" id="KW-0597">Phosphoprotein</keyword>
<dbReference type="SMART" id="SM00388">
    <property type="entry name" value="HisKA"/>
    <property type="match status" value="1"/>
</dbReference>
<evidence type="ECO:0000313" key="9">
    <source>
        <dbReference type="EMBL" id="KAB1155051.1"/>
    </source>
</evidence>
<dbReference type="InterPro" id="IPR052162">
    <property type="entry name" value="Sensor_kinase/Photoreceptor"/>
</dbReference>
<dbReference type="Pfam" id="PF13185">
    <property type="entry name" value="GAF_2"/>
    <property type="match status" value="1"/>
</dbReference>
<dbReference type="CDD" id="cd00075">
    <property type="entry name" value="HATPase"/>
    <property type="match status" value="1"/>
</dbReference>
<dbReference type="Gene3D" id="1.10.287.130">
    <property type="match status" value="1"/>
</dbReference>
<evidence type="ECO:0000259" key="8">
    <source>
        <dbReference type="PROSITE" id="PS50113"/>
    </source>
</evidence>
<evidence type="ECO:0000259" key="7">
    <source>
        <dbReference type="PROSITE" id="PS50112"/>
    </source>
</evidence>
<dbReference type="InterPro" id="IPR036890">
    <property type="entry name" value="HATPase_C_sf"/>
</dbReference>
<dbReference type="Gene3D" id="3.30.450.20">
    <property type="entry name" value="PAS domain"/>
    <property type="match status" value="3"/>
</dbReference>